<dbReference type="PANTHER" id="PTHR46481:SF10">
    <property type="entry name" value="ZINC FINGER BED DOMAIN-CONTAINING PROTEIN 39"/>
    <property type="match status" value="1"/>
</dbReference>
<keyword evidence="7" id="KW-1185">Reference proteome</keyword>
<comment type="caution">
    <text evidence="6">The sequence shown here is derived from an EMBL/GenBank/DDBJ whole genome shotgun (WGS) entry which is preliminary data.</text>
</comment>
<organism evidence="6 7">
    <name type="scientific">Aphis glycines</name>
    <name type="common">Soybean aphid</name>
    <dbReference type="NCBI Taxonomy" id="307491"/>
    <lineage>
        <taxon>Eukaryota</taxon>
        <taxon>Metazoa</taxon>
        <taxon>Ecdysozoa</taxon>
        <taxon>Arthropoda</taxon>
        <taxon>Hexapoda</taxon>
        <taxon>Insecta</taxon>
        <taxon>Pterygota</taxon>
        <taxon>Neoptera</taxon>
        <taxon>Paraneoptera</taxon>
        <taxon>Hemiptera</taxon>
        <taxon>Sternorrhyncha</taxon>
        <taxon>Aphidomorpha</taxon>
        <taxon>Aphidoidea</taxon>
        <taxon>Aphididae</taxon>
        <taxon>Aphidini</taxon>
        <taxon>Aphis</taxon>
        <taxon>Aphis</taxon>
    </lineage>
</organism>
<gene>
    <name evidence="6" type="ORF">AGLY_017037</name>
</gene>
<dbReference type="Proteomes" id="UP000475862">
    <property type="component" value="Unassembled WGS sequence"/>
</dbReference>
<evidence type="ECO:0000256" key="2">
    <source>
        <dbReference type="ARBA" id="ARBA00022723"/>
    </source>
</evidence>
<keyword evidence="4" id="KW-0862">Zinc</keyword>
<evidence type="ECO:0000256" key="3">
    <source>
        <dbReference type="ARBA" id="ARBA00022771"/>
    </source>
</evidence>
<evidence type="ECO:0000256" key="1">
    <source>
        <dbReference type="ARBA" id="ARBA00004123"/>
    </source>
</evidence>
<evidence type="ECO:0000256" key="4">
    <source>
        <dbReference type="ARBA" id="ARBA00022833"/>
    </source>
</evidence>
<keyword evidence="5" id="KW-0539">Nucleus</keyword>
<reference evidence="6 7" key="1">
    <citation type="submission" date="2019-08" db="EMBL/GenBank/DDBJ databases">
        <title>The genome of the soybean aphid Biotype 1, its phylome, world population structure and adaptation to the North American continent.</title>
        <authorList>
            <person name="Giordano R."/>
            <person name="Donthu R.K."/>
            <person name="Hernandez A.G."/>
            <person name="Wright C.L."/>
            <person name="Zimin A.V."/>
        </authorList>
    </citation>
    <scope>NUCLEOTIDE SEQUENCE [LARGE SCALE GENOMIC DNA]</scope>
    <source>
        <tissue evidence="6">Whole aphids</tissue>
    </source>
</reference>
<dbReference type="GO" id="GO:0005634">
    <property type="term" value="C:nucleus"/>
    <property type="evidence" value="ECO:0007669"/>
    <property type="project" value="UniProtKB-SubCell"/>
</dbReference>
<comment type="subcellular location">
    <subcellularLocation>
        <location evidence="1">Nucleus</location>
    </subcellularLocation>
</comment>
<accession>A0A6G0SY34</accession>
<dbReference type="GO" id="GO:0008270">
    <property type="term" value="F:zinc ion binding"/>
    <property type="evidence" value="ECO:0007669"/>
    <property type="project" value="UniProtKB-KW"/>
</dbReference>
<dbReference type="SUPFAM" id="SSF140996">
    <property type="entry name" value="Hermes dimerisation domain"/>
    <property type="match status" value="1"/>
</dbReference>
<dbReference type="SUPFAM" id="SSF53098">
    <property type="entry name" value="Ribonuclease H-like"/>
    <property type="match status" value="1"/>
</dbReference>
<protein>
    <submittedName>
        <fullName evidence="6">Uncharacterized protein</fullName>
    </submittedName>
</protein>
<name>A0A6G0SY34_APHGL</name>
<proteinExistence type="predicted"/>
<evidence type="ECO:0000313" key="7">
    <source>
        <dbReference type="Proteomes" id="UP000475862"/>
    </source>
</evidence>
<dbReference type="InterPro" id="IPR052035">
    <property type="entry name" value="ZnF_BED_domain_contain"/>
</dbReference>
<keyword evidence="2" id="KW-0479">Metal-binding</keyword>
<dbReference type="OrthoDB" id="6627581at2759"/>
<sequence length="248" mass="28962">MAKRKLSDIWSYFTRSTDKKLAKCCKCKKEYRKSATYFKRQNVYEHASYCKIEIDKLLLLMICKDFQPFSIVEDIGFKNLVKVLDPRYELPNTLFNIIQNVSHVSLTCDLWSSRANESFLTVTCDFVDENFKMHCFLLSTNKMEINHTSENIAAEMNIIMKDWNIANKNITIVTGNASLMIKACQLLKIRHHYCFAHTLNLMVQDSLKHKEIDCVIKKISNIATHKLITEQENRNKKPLTVIQEVPTR</sequence>
<evidence type="ECO:0000256" key="5">
    <source>
        <dbReference type="ARBA" id="ARBA00023242"/>
    </source>
</evidence>
<keyword evidence="3" id="KW-0863">Zinc-finger</keyword>
<dbReference type="AlphaFoldDB" id="A0A6G0SY34"/>
<dbReference type="InterPro" id="IPR012337">
    <property type="entry name" value="RNaseH-like_sf"/>
</dbReference>
<dbReference type="EMBL" id="VYZN01000964">
    <property type="protein sequence ID" value="KAE9522567.1"/>
    <property type="molecule type" value="Genomic_DNA"/>
</dbReference>
<dbReference type="PANTHER" id="PTHR46481">
    <property type="entry name" value="ZINC FINGER BED DOMAIN-CONTAINING PROTEIN 4"/>
    <property type="match status" value="1"/>
</dbReference>
<dbReference type="Gene3D" id="1.10.10.1070">
    <property type="entry name" value="Zinc finger, BED domain-containing"/>
    <property type="match status" value="1"/>
</dbReference>
<evidence type="ECO:0000313" key="6">
    <source>
        <dbReference type="EMBL" id="KAE9522567.1"/>
    </source>
</evidence>